<organism evidence="2 3">
    <name type="scientific">Psylliodes chrysocephalus</name>
    <dbReference type="NCBI Taxonomy" id="3402493"/>
    <lineage>
        <taxon>Eukaryota</taxon>
        <taxon>Metazoa</taxon>
        <taxon>Ecdysozoa</taxon>
        <taxon>Arthropoda</taxon>
        <taxon>Hexapoda</taxon>
        <taxon>Insecta</taxon>
        <taxon>Pterygota</taxon>
        <taxon>Neoptera</taxon>
        <taxon>Endopterygota</taxon>
        <taxon>Coleoptera</taxon>
        <taxon>Polyphaga</taxon>
        <taxon>Cucujiformia</taxon>
        <taxon>Chrysomeloidea</taxon>
        <taxon>Chrysomelidae</taxon>
        <taxon>Galerucinae</taxon>
        <taxon>Alticini</taxon>
        <taxon>Psylliodes</taxon>
    </lineage>
</organism>
<keyword evidence="3" id="KW-1185">Reference proteome</keyword>
<proteinExistence type="predicted"/>
<dbReference type="OrthoDB" id="7475343at2759"/>
<protein>
    <recommendedName>
        <fullName evidence="1">DUF7869 domain-containing protein</fullName>
    </recommendedName>
</protein>
<feature type="domain" description="DUF7869" evidence="1">
    <location>
        <begin position="330"/>
        <end position="481"/>
    </location>
</feature>
<accession>A0A9P0CLV9</accession>
<dbReference type="PANTHER" id="PTHR34415">
    <property type="entry name" value="INTEGRASE CATALYTIC DOMAIN-CONTAINING PROTEIN"/>
    <property type="match status" value="1"/>
</dbReference>
<reference evidence="2" key="1">
    <citation type="submission" date="2022-01" db="EMBL/GenBank/DDBJ databases">
        <authorList>
            <person name="King R."/>
        </authorList>
    </citation>
    <scope>NUCLEOTIDE SEQUENCE</scope>
</reference>
<dbReference type="PANTHER" id="PTHR34415:SF1">
    <property type="entry name" value="INTEGRASE CATALYTIC DOMAIN-CONTAINING PROTEIN"/>
    <property type="match status" value="1"/>
</dbReference>
<evidence type="ECO:0000259" key="1">
    <source>
        <dbReference type="Pfam" id="PF25273"/>
    </source>
</evidence>
<dbReference type="InterPro" id="IPR057191">
    <property type="entry name" value="DUF7869"/>
</dbReference>
<dbReference type="AlphaFoldDB" id="A0A9P0CLV9"/>
<dbReference type="EMBL" id="OV651825">
    <property type="protein sequence ID" value="CAH1102953.1"/>
    <property type="molecule type" value="Genomic_DNA"/>
</dbReference>
<sequence>MAAVNTSSAVAPEITLKRKGKKGIYKSEVIKKARLCGEEYVNYKGNVVPAMEPGEDCRCRLKCFQKVSADIRNEIITKFRSMLTKDAQDSYLQGLMGKCEIKQKRPRKENPKNRGYNISYSVSGSSGKITVCKKAFISIHAVSFQRIRRISSLLAQGRAPLDKRGKNVSGNAKPGLIVEQIKSHIASFPTKIAHYTGKEKFYLDKKLNVRKMYDLFCAKFPDNKSVRYKFYLKIFQEHFSLCFGRPQVDTCCECEQLEVKIRSPSLNETAKRVAIAELSVHKRRAKKFYNKMAEITEICKADPSVCGITFDYMQNLQLPVVPVQESFYLRQLNYNVFGIHNIQINQGMFYTYHEGQARKGPNEVASFLMDYINSEVSTGVKHLHLFSDSCAGQNRNHTVIRFLLSLVENGRFESINQYFPQRGHSFLPNDRNFAVIKRVIKKCDRVYNPKEYTEMIVNSTRHKKFFAKMVDTLDIIEFKKWWPTYYKKKLFVGRFGRQISSKR</sequence>
<evidence type="ECO:0000313" key="2">
    <source>
        <dbReference type="EMBL" id="CAH1102953.1"/>
    </source>
</evidence>
<dbReference type="Pfam" id="PF25273">
    <property type="entry name" value="DUF7869"/>
    <property type="match status" value="1"/>
</dbReference>
<name>A0A9P0CLV9_9CUCU</name>
<dbReference type="Proteomes" id="UP001153636">
    <property type="component" value="Chromosome 13"/>
</dbReference>
<gene>
    <name evidence="2" type="ORF">PSYICH_LOCUS4055</name>
</gene>
<evidence type="ECO:0000313" key="3">
    <source>
        <dbReference type="Proteomes" id="UP001153636"/>
    </source>
</evidence>